<protein>
    <submittedName>
        <fullName evidence="1">Predicted protein</fullName>
    </submittedName>
</protein>
<keyword evidence="2" id="KW-1185">Reference proteome</keyword>
<dbReference type="AlphaFoldDB" id="D2VK60"/>
<proteinExistence type="predicted"/>
<dbReference type="GO" id="GO:0016787">
    <property type="term" value="F:hydrolase activity"/>
    <property type="evidence" value="ECO:0007669"/>
    <property type="project" value="InterPro"/>
</dbReference>
<dbReference type="GeneID" id="8862882"/>
<dbReference type="InterPro" id="IPR011145">
    <property type="entry name" value="Scavenger_mRNA_decap_enz_N"/>
</dbReference>
<gene>
    <name evidence="1" type="ORF">NAEGRDRAFT_69280</name>
</gene>
<dbReference type="OrthoDB" id="10264956at2759"/>
<accession>D2VK60</accession>
<evidence type="ECO:0000313" key="2">
    <source>
        <dbReference type="Proteomes" id="UP000006671"/>
    </source>
</evidence>
<reference evidence="1 2" key="1">
    <citation type="journal article" date="2010" name="Cell">
        <title>The genome of Naegleria gruberi illuminates early eukaryotic versatility.</title>
        <authorList>
            <person name="Fritz-Laylin L.K."/>
            <person name="Prochnik S.E."/>
            <person name="Ginger M.L."/>
            <person name="Dacks J.B."/>
            <person name="Carpenter M.L."/>
            <person name="Field M.C."/>
            <person name="Kuo A."/>
            <person name="Paredez A."/>
            <person name="Chapman J."/>
            <person name="Pham J."/>
            <person name="Shu S."/>
            <person name="Neupane R."/>
            <person name="Cipriano M."/>
            <person name="Mancuso J."/>
            <person name="Tu H."/>
            <person name="Salamov A."/>
            <person name="Lindquist E."/>
            <person name="Shapiro H."/>
            <person name="Lucas S."/>
            <person name="Grigoriev I.V."/>
            <person name="Cande W.Z."/>
            <person name="Fulton C."/>
            <person name="Rokhsar D.S."/>
            <person name="Dawson S.C."/>
        </authorList>
    </citation>
    <scope>NUCLEOTIDE SEQUENCE [LARGE SCALE GENOMIC DNA]</scope>
    <source>
        <strain evidence="1 2">NEG-M</strain>
    </source>
</reference>
<dbReference type="KEGG" id="ngr:NAEGRDRAFT_69280"/>
<dbReference type="SUPFAM" id="SSF102860">
    <property type="entry name" value="mRNA decapping enzyme DcpS N-terminal domain"/>
    <property type="match status" value="1"/>
</dbReference>
<dbReference type="EMBL" id="GG738877">
    <property type="protein sequence ID" value="EFC42806.1"/>
    <property type="molecule type" value="Genomic_DNA"/>
</dbReference>
<dbReference type="InterPro" id="IPR008594">
    <property type="entry name" value="DcpS/DCS2"/>
</dbReference>
<dbReference type="VEuPathDB" id="AmoebaDB:NAEGRDRAFT_69280"/>
<dbReference type="GO" id="GO:0000290">
    <property type="term" value="P:deadenylation-dependent decapping of nuclear-transcribed mRNA"/>
    <property type="evidence" value="ECO:0007669"/>
    <property type="project" value="InterPro"/>
</dbReference>
<sequence>MSENRGLPFSLANDFQVERILGYDAKQKLIVLLGNVNSVRTIVLMEKTQFPIDSHEIIQDWMSLVGEPSGLGLQQVIGNDKYYMLNLPVRASDDFNLIKSTMYVFG</sequence>
<dbReference type="RefSeq" id="XP_002675550.1">
    <property type="nucleotide sequence ID" value="XM_002675504.1"/>
</dbReference>
<dbReference type="Proteomes" id="UP000006671">
    <property type="component" value="Unassembled WGS sequence"/>
</dbReference>
<dbReference type="InParanoid" id="D2VK60"/>
<organism evidence="2">
    <name type="scientific">Naegleria gruberi</name>
    <name type="common">Amoeba</name>
    <dbReference type="NCBI Taxonomy" id="5762"/>
    <lineage>
        <taxon>Eukaryota</taxon>
        <taxon>Discoba</taxon>
        <taxon>Heterolobosea</taxon>
        <taxon>Tetramitia</taxon>
        <taxon>Eutetramitia</taxon>
        <taxon>Vahlkampfiidae</taxon>
        <taxon>Naegleria</taxon>
    </lineage>
</organism>
<dbReference type="Pfam" id="PF05652">
    <property type="entry name" value="DcpS"/>
    <property type="match status" value="1"/>
</dbReference>
<dbReference type="Gene3D" id="3.30.200.40">
    <property type="entry name" value="Scavenger mRNA decapping enzyme, N-terminal domain"/>
    <property type="match status" value="1"/>
</dbReference>
<name>D2VK60_NAEGR</name>
<evidence type="ECO:0000313" key="1">
    <source>
        <dbReference type="EMBL" id="EFC42806.1"/>
    </source>
</evidence>